<proteinExistence type="predicted"/>
<comment type="caution">
    <text evidence="1">The sequence shown here is derived from an EMBL/GenBank/DDBJ whole genome shotgun (WGS) entry which is preliminary data.</text>
</comment>
<organism evidence="1 2">
    <name type="scientific">Takifugu flavidus</name>
    <name type="common">sansaifugu</name>
    <dbReference type="NCBI Taxonomy" id="433684"/>
    <lineage>
        <taxon>Eukaryota</taxon>
        <taxon>Metazoa</taxon>
        <taxon>Chordata</taxon>
        <taxon>Craniata</taxon>
        <taxon>Vertebrata</taxon>
        <taxon>Euteleostomi</taxon>
        <taxon>Actinopterygii</taxon>
        <taxon>Neopterygii</taxon>
        <taxon>Teleostei</taxon>
        <taxon>Neoteleostei</taxon>
        <taxon>Acanthomorphata</taxon>
        <taxon>Eupercaria</taxon>
        <taxon>Tetraodontiformes</taxon>
        <taxon>Tetradontoidea</taxon>
        <taxon>Tetraodontidae</taxon>
        <taxon>Takifugu</taxon>
    </lineage>
</organism>
<evidence type="ECO:0000313" key="1">
    <source>
        <dbReference type="EMBL" id="TWW79593.1"/>
    </source>
</evidence>
<dbReference type="EMBL" id="RHFK02000002">
    <property type="protein sequence ID" value="TWW79593.1"/>
    <property type="molecule type" value="Genomic_DNA"/>
</dbReference>
<protein>
    <submittedName>
        <fullName evidence="1">Uncharacterized protein</fullName>
    </submittedName>
</protein>
<reference evidence="1 2" key="1">
    <citation type="submission" date="2019-04" db="EMBL/GenBank/DDBJ databases">
        <title>Chromosome genome assembly for Takifugu flavidus.</title>
        <authorList>
            <person name="Xiao S."/>
        </authorList>
    </citation>
    <scope>NUCLEOTIDE SEQUENCE [LARGE SCALE GENOMIC DNA]</scope>
    <source>
        <strain evidence="1">HTHZ2018</strain>
        <tissue evidence="1">Muscle</tissue>
    </source>
</reference>
<keyword evidence="2" id="KW-1185">Reference proteome</keyword>
<name>A0A5C6PJH4_9TELE</name>
<dbReference type="Proteomes" id="UP000324091">
    <property type="component" value="Chromosome 10"/>
</dbReference>
<evidence type="ECO:0000313" key="2">
    <source>
        <dbReference type="Proteomes" id="UP000324091"/>
    </source>
</evidence>
<gene>
    <name evidence="1" type="ORF">D4764_10G0006230</name>
</gene>
<sequence length="78" mass="9200">MSINLNPCDIQFGCHILLSPLCTRRDVDSLSRWQCDFREQIRALRQWLKSMEMSLPPVDPRLDFRKQHKGRESAILDS</sequence>
<dbReference type="AlphaFoldDB" id="A0A5C6PJH4"/>
<accession>A0A5C6PJH4</accession>